<dbReference type="GO" id="GO:0016020">
    <property type="term" value="C:membrane"/>
    <property type="evidence" value="ECO:0007669"/>
    <property type="project" value="UniProtKB-SubCell"/>
</dbReference>
<keyword evidence="10" id="KW-1185">Reference proteome</keyword>
<evidence type="ECO:0000256" key="1">
    <source>
        <dbReference type="ARBA" id="ARBA00001947"/>
    </source>
</evidence>
<dbReference type="GO" id="GO:0006508">
    <property type="term" value="P:proteolysis"/>
    <property type="evidence" value="ECO:0007669"/>
    <property type="project" value="InterPro"/>
</dbReference>
<name>A0A428KID3_9BACT</name>
<feature type="domain" description="Peptidase M50" evidence="8">
    <location>
        <begin position="79"/>
        <end position="186"/>
    </location>
</feature>
<comment type="cofactor">
    <cofactor evidence="1">
        <name>Zn(2+)</name>
        <dbReference type="ChEBI" id="CHEBI:29105"/>
    </cofactor>
</comment>
<dbReference type="Pfam" id="PF02163">
    <property type="entry name" value="Peptidase_M50"/>
    <property type="match status" value="1"/>
</dbReference>
<dbReference type="EMBL" id="RWIU01000001">
    <property type="protein sequence ID" value="RSK46227.1"/>
    <property type="molecule type" value="Genomic_DNA"/>
</dbReference>
<evidence type="ECO:0000313" key="10">
    <source>
        <dbReference type="Proteomes" id="UP000270291"/>
    </source>
</evidence>
<dbReference type="InterPro" id="IPR008915">
    <property type="entry name" value="Peptidase_M50"/>
</dbReference>
<feature type="transmembrane region" description="Helical" evidence="7">
    <location>
        <begin position="144"/>
        <end position="169"/>
    </location>
</feature>
<dbReference type="CDD" id="cd05709">
    <property type="entry name" value="S2P-M50"/>
    <property type="match status" value="1"/>
</dbReference>
<evidence type="ECO:0000313" key="9">
    <source>
        <dbReference type="EMBL" id="RSK46227.1"/>
    </source>
</evidence>
<dbReference type="OrthoDB" id="872766at2"/>
<evidence type="ECO:0000256" key="2">
    <source>
        <dbReference type="ARBA" id="ARBA00004141"/>
    </source>
</evidence>
<protein>
    <submittedName>
        <fullName evidence="9">M50 family peptidase</fullName>
    </submittedName>
</protein>
<evidence type="ECO:0000256" key="5">
    <source>
        <dbReference type="ARBA" id="ARBA00022989"/>
    </source>
</evidence>
<comment type="caution">
    <text evidence="9">The sequence shown here is derived from an EMBL/GenBank/DDBJ whole genome shotgun (WGS) entry which is preliminary data.</text>
</comment>
<comment type="similarity">
    <text evidence="3">Belongs to the peptidase M50B family.</text>
</comment>
<feature type="transmembrane region" description="Helical" evidence="7">
    <location>
        <begin position="63"/>
        <end position="82"/>
    </location>
</feature>
<keyword evidence="5 7" id="KW-1133">Transmembrane helix</keyword>
<keyword evidence="4 7" id="KW-0812">Transmembrane</keyword>
<feature type="transmembrane region" description="Helical" evidence="7">
    <location>
        <begin position="27"/>
        <end position="43"/>
    </location>
</feature>
<gene>
    <name evidence="9" type="ORF">EI293_03400</name>
</gene>
<evidence type="ECO:0000256" key="3">
    <source>
        <dbReference type="ARBA" id="ARBA00007931"/>
    </source>
</evidence>
<evidence type="ECO:0000256" key="4">
    <source>
        <dbReference type="ARBA" id="ARBA00022692"/>
    </source>
</evidence>
<evidence type="ECO:0000256" key="7">
    <source>
        <dbReference type="SAM" id="Phobius"/>
    </source>
</evidence>
<comment type="subcellular location">
    <subcellularLocation>
        <location evidence="2">Membrane</location>
        <topology evidence="2">Multi-pass membrane protein</topology>
    </subcellularLocation>
</comment>
<evidence type="ECO:0000256" key="6">
    <source>
        <dbReference type="ARBA" id="ARBA00023136"/>
    </source>
</evidence>
<dbReference type="AlphaFoldDB" id="A0A428KID3"/>
<sequence>MLDLSKPDTPDASLTPEQLKQKKRRQGVLNLAFLLGLLLWIKGDDWLTNISSRAEALHLPWPVLLLLWLLTVVFANFLDVIIHELGHVVGALSASFTVVSFTVGPLHLERKAAGWQARLQKLVAKVGGMVRVYTTNYDHLRRRYMLVVAAGPTANLLSGGLAFLLITALPESFGSTPENSLPEYLFSTFLFIFGWISIVQGVLGFVPVGTTTGYVQDSLMLSHMLRRDKAMFQQLFLLKLSGSSYQGTRPRLWNTEWVHGLLAYSSEATGENVLDCYAHSWAYIYFDDCQDLDSARRHLNEALDRKHLASAEVQQYLCCEAAYIAALRTHNVEHARHWLNRAKQVKPFTAQEGLFAQAAVLWAEGNTIQAKVFLQAAYKQLQNAIDTGSNLQAADRIQELQSRLEQTPSVTVPAS</sequence>
<proteinExistence type="inferred from homology"/>
<reference evidence="9 10" key="1">
    <citation type="submission" date="2018-12" db="EMBL/GenBank/DDBJ databases">
        <authorList>
            <person name="Feng G."/>
            <person name="Zhu H."/>
        </authorList>
    </citation>
    <scope>NUCLEOTIDE SEQUENCE [LARGE SCALE GENOMIC DNA]</scope>
    <source>
        <strain evidence="9 10">LMG 26000</strain>
    </source>
</reference>
<accession>A0A428KID3</accession>
<organism evidence="9 10">
    <name type="scientific">Hymenobacter perfusus</name>
    <dbReference type="NCBI Taxonomy" id="1236770"/>
    <lineage>
        <taxon>Bacteria</taxon>
        <taxon>Pseudomonadati</taxon>
        <taxon>Bacteroidota</taxon>
        <taxon>Cytophagia</taxon>
        <taxon>Cytophagales</taxon>
        <taxon>Hymenobacteraceae</taxon>
        <taxon>Hymenobacter</taxon>
    </lineage>
</organism>
<dbReference type="Proteomes" id="UP000270291">
    <property type="component" value="Unassembled WGS sequence"/>
</dbReference>
<evidence type="ECO:0000259" key="8">
    <source>
        <dbReference type="Pfam" id="PF02163"/>
    </source>
</evidence>
<dbReference type="RefSeq" id="WP_125435680.1">
    <property type="nucleotide sequence ID" value="NZ_RWIU01000001.1"/>
</dbReference>
<keyword evidence="6 7" id="KW-0472">Membrane</keyword>
<feature type="transmembrane region" description="Helical" evidence="7">
    <location>
        <begin position="189"/>
        <end position="215"/>
    </location>
</feature>